<dbReference type="PROSITE" id="PS51294">
    <property type="entry name" value="HTH_MYB"/>
    <property type="match status" value="1"/>
</dbReference>
<dbReference type="GO" id="GO:0005634">
    <property type="term" value="C:nucleus"/>
    <property type="evidence" value="ECO:0007669"/>
    <property type="project" value="UniProtKB-SubCell"/>
</dbReference>
<dbReference type="FunFam" id="1.10.10.60:FF:000002">
    <property type="entry name" value="Myb family transcription factor"/>
    <property type="match status" value="1"/>
</dbReference>
<dbReference type="NCBIfam" id="TIGR01557">
    <property type="entry name" value="myb_SHAQKYF"/>
    <property type="match status" value="1"/>
</dbReference>
<comment type="caution">
    <text evidence="8">The sequence shown here is derived from an EMBL/GenBank/DDBJ whole genome shotgun (WGS) entry which is preliminary data.</text>
</comment>
<dbReference type="InterPro" id="IPR046955">
    <property type="entry name" value="PHR1-like"/>
</dbReference>
<dbReference type="GO" id="GO:0003700">
    <property type="term" value="F:DNA-binding transcription factor activity"/>
    <property type="evidence" value="ECO:0007669"/>
    <property type="project" value="InterPro"/>
</dbReference>
<evidence type="ECO:0000256" key="5">
    <source>
        <dbReference type="ARBA" id="ARBA00023163"/>
    </source>
</evidence>
<dbReference type="Proteomes" id="UP001415857">
    <property type="component" value="Unassembled WGS sequence"/>
</dbReference>
<organism evidence="8 9">
    <name type="scientific">Liquidambar formosana</name>
    <name type="common">Formosan gum</name>
    <dbReference type="NCBI Taxonomy" id="63359"/>
    <lineage>
        <taxon>Eukaryota</taxon>
        <taxon>Viridiplantae</taxon>
        <taxon>Streptophyta</taxon>
        <taxon>Embryophyta</taxon>
        <taxon>Tracheophyta</taxon>
        <taxon>Spermatophyta</taxon>
        <taxon>Magnoliopsida</taxon>
        <taxon>eudicotyledons</taxon>
        <taxon>Gunneridae</taxon>
        <taxon>Pentapetalae</taxon>
        <taxon>Saxifragales</taxon>
        <taxon>Altingiaceae</taxon>
        <taxon>Liquidambar</taxon>
    </lineage>
</organism>
<sequence>MNTQKIDCHEQIQRNHGLRNDYPFEFANRSSQLFGIQHPWSMGICTQPAAMEGGSQQKHFRPANISSTIMSRFETPASAFYATERYMGFSQHGYEAGNQPPLCSQFSRTYDSQIPLYQASGDNFSIDSVDQVDPNFQFGNTLQSVAKSHSCSNQYYSPEKSYKSTPCSSLQGSQLLLHEQNKYVSDTAAAVGRHLSIPMDGNEALTVCLDSFNHPPTQLSFSPQRDNLCSRPPSGGISVPSGNSVSTGPVLSIKQRIRWTPDLHEKFVECVNRLGGSEKATPKAILKLMESDGLTIFHVKSHLQKYRTAKYMPESKEGKFEKRNSMNDVPQLDLKAGMQIKEALHLQLDVQRRLHEQLEIQRSLQVRIEEQGRQLMMMFDQQQKTSKSLFQNLDCTSSDDLSVNLDDAQIFIAEGCENTHFPSKIS</sequence>
<dbReference type="Pfam" id="PF00249">
    <property type="entry name" value="Myb_DNA-binding"/>
    <property type="match status" value="1"/>
</dbReference>
<dbReference type="InterPro" id="IPR006447">
    <property type="entry name" value="Myb_dom_plants"/>
</dbReference>
<keyword evidence="3" id="KW-0805">Transcription regulation</keyword>
<dbReference type="InterPro" id="IPR001005">
    <property type="entry name" value="SANT/Myb"/>
</dbReference>
<reference evidence="8 9" key="1">
    <citation type="journal article" date="2024" name="Plant J.">
        <title>Genome sequences and population genomics reveal climatic adaptation and genomic divergence between two closely related sweetgum species.</title>
        <authorList>
            <person name="Xu W.Q."/>
            <person name="Ren C.Q."/>
            <person name="Zhang X.Y."/>
            <person name="Comes H.P."/>
            <person name="Liu X.H."/>
            <person name="Li Y.G."/>
            <person name="Kettle C.J."/>
            <person name="Jalonen R."/>
            <person name="Gaisberger H."/>
            <person name="Ma Y.Z."/>
            <person name="Qiu Y.X."/>
        </authorList>
    </citation>
    <scope>NUCLEOTIDE SEQUENCE [LARGE SCALE GENOMIC DNA]</scope>
    <source>
        <strain evidence="8">Hangzhou</strain>
    </source>
</reference>
<dbReference type="InterPro" id="IPR025756">
    <property type="entry name" value="Myb_CC_LHEQLE"/>
</dbReference>
<evidence type="ECO:0000256" key="3">
    <source>
        <dbReference type="ARBA" id="ARBA00023015"/>
    </source>
</evidence>
<dbReference type="EMBL" id="JBBPBK010000002">
    <property type="protein sequence ID" value="KAK9289823.1"/>
    <property type="molecule type" value="Genomic_DNA"/>
</dbReference>
<feature type="domain" description="HTH myb-type" evidence="7">
    <location>
        <begin position="251"/>
        <end position="311"/>
    </location>
</feature>
<evidence type="ECO:0000256" key="2">
    <source>
        <dbReference type="ARBA" id="ARBA00006783"/>
    </source>
</evidence>
<evidence type="ECO:0000313" key="8">
    <source>
        <dbReference type="EMBL" id="KAK9289823.1"/>
    </source>
</evidence>
<protein>
    <recommendedName>
        <fullName evidence="7">HTH myb-type domain-containing protein</fullName>
    </recommendedName>
</protein>
<keyword evidence="6" id="KW-0539">Nucleus</keyword>
<keyword evidence="9" id="KW-1185">Reference proteome</keyword>
<dbReference type="Pfam" id="PF14379">
    <property type="entry name" value="Myb_CC_LHEQLE"/>
    <property type="match status" value="1"/>
</dbReference>
<comment type="subcellular location">
    <subcellularLocation>
        <location evidence="1">Nucleus</location>
    </subcellularLocation>
</comment>
<gene>
    <name evidence="8" type="ORF">L1049_007983</name>
</gene>
<evidence type="ECO:0000256" key="1">
    <source>
        <dbReference type="ARBA" id="ARBA00004123"/>
    </source>
</evidence>
<comment type="similarity">
    <text evidence="2">Belongs to the MYB-CC family.</text>
</comment>
<evidence type="ECO:0000256" key="4">
    <source>
        <dbReference type="ARBA" id="ARBA00023054"/>
    </source>
</evidence>
<proteinExistence type="inferred from homology"/>
<evidence type="ECO:0000259" key="7">
    <source>
        <dbReference type="PROSITE" id="PS51294"/>
    </source>
</evidence>
<dbReference type="InterPro" id="IPR017930">
    <property type="entry name" value="Myb_dom"/>
</dbReference>
<dbReference type="PANTHER" id="PTHR31499:SF85">
    <property type="entry name" value="TRANSCRIPTION FACTOR MYB-RELATED FAMILY"/>
    <property type="match status" value="1"/>
</dbReference>
<keyword evidence="5" id="KW-0804">Transcription</keyword>
<dbReference type="GO" id="GO:0003677">
    <property type="term" value="F:DNA binding"/>
    <property type="evidence" value="ECO:0007669"/>
    <property type="project" value="InterPro"/>
</dbReference>
<keyword evidence="4" id="KW-0175">Coiled coil</keyword>
<dbReference type="Gene3D" id="1.10.10.60">
    <property type="entry name" value="Homeodomain-like"/>
    <property type="match status" value="1"/>
</dbReference>
<dbReference type="PANTHER" id="PTHR31499">
    <property type="entry name" value="MYB FAMILY TRANSCRIPTION FACTOR PHL11"/>
    <property type="match status" value="1"/>
</dbReference>
<evidence type="ECO:0000256" key="6">
    <source>
        <dbReference type="ARBA" id="ARBA00023242"/>
    </source>
</evidence>
<dbReference type="SUPFAM" id="SSF46689">
    <property type="entry name" value="Homeodomain-like"/>
    <property type="match status" value="1"/>
</dbReference>
<evidence type="ECO:0000313" key="9">
    <source>
        <dbReference type="Proteomes" id="UP001415857"/>
    </source>
</evidence>
<dbReference type="InterPro" id="IPR009057">
    <property type="entry name" value="Homeodomain-like_sf"/>
</dbReference>
<accession>A0AAP0X7Z1</accession>
<name>A0AAP0X7Z1_LIQFO</name>
<dbReference type="AlphaFoldDB" id="A0AAP0X7Z1"/>